<keyword evidence="5" id="KW-0997">Cell inner membrane</keyword>
<evidence type="ECO:0000256" key="14">
    <source>
        <dbReference type="ARBA" id="ARBA00023136"/>
    </source>
</evidence>
<dbReference type="PROSITE" id="PS50112">
    <property type="entry name" value="PAS"/>
    <property type="match status" value="1"/>
</dbReference>
<keyword evidence="20" id="KW-1185">Reference proteome</keyword>
<dbReference type="PROSITE" id="PS50109">
    <property type="entry name" value="HIS_KIN"/>
    <property type="match status" value="1"/>
</dbReference>
<dbReference type="InterPro" id="IPR036097">
    <property type="entry name" value="HisK_dim/P_sf"/>
</dbReference>
<comment type="catalytic activity">
    <reaction evidence="1">
        <text>ATP + protein L-histidine = ADP + protein N-phospho-L-histidine.</text>
        <dbReference type="EC" id="2.7.13.3"/>
    </reaction>
</comment>
<dbReference type="SUPFAM" id="SSF47384">
    <property type="entry name" value="Homodimeric domain of signal transducing histidine kinase"/>
    <property type="match status" value="1"/>
</dbReference>
<dbReference type="Gene3D" id="3.30.565.10">
    <property type="entry name" value="Histidine kinase-like ATPase, C-terminal domain"/>
    <property type="match status" value="1"/>
</dbReference>
<evidence type="ECO:0000256" key="9">
    <source>
        <dbReference type="ARBA" id="ARBA00022741"/>
    </source>
</evidence>
<dbReference type="Gene3D" id="3.30.450.20">
    <property type="entry name" value="PAS domain"/>
    <property type="match status" value="2"/>
</dbReference>
<keyword evidence="6" id="KW-0597">Phosphoprotein</keyword>
<sequence>MSNKFKIIVAVILCSVIVTTFSVREICRDWLLDSNREQAENQLLTYVVDIRRVLASYKYLPYLITEQESLIPVLTNTQVSTTQLQQTLTQFDKAANTKGWYLLKPDGSLLVSSRHNTNWDYNKALNITSNLRNQDGELDKDRGVLTSSYIANGSANYYLSLPINHQDKLIGIAVIEVDLTALSDPWLAENDFILISNAKNKFFLSSHPQISATEINSLGTADIITHQLSNNANIYSWVIANRDYQVQQVQLDDLRWHIYYLTPLNGLYRKVNMAGFISAILMSLLLSVLLYRYERKQKLYSHAALKQMIAGTNVGLVLLNNDRSISYINPTAMRYFGLSNDNLDKSDKNSNAHKLYASQLLTRHQDNDAVVSQLNDLLITPNFTGIEVFAHNHHGDDFPALLSITPLAWSQRRGSLMTFVDISKRKRAEHALSQANEQLETRVQETTEKLYAAQEELLLSSKMAALGRMSSAINHELNQPLTGIRTLLSSNLLFLEQGNTKVLVSNMALIDKLVKRMLSMTAQLKVFAFNRPERLIATSITDVLNDVFTLEQNKLANIAMTVDIPDSLPQVLAEPHRLHQVFSNLISNAAAALQQTSEQISKPTLMISANRVKDTIHIKIMDNGPGVDDDALAHLFEPFYTSKKIGEGLGLGLAITANIMRDMQGEIFAHNNLQQAGMTFTLTLKPYLRDE</sequence>
<evidence type="ECO:0000259" key="17">
    <source>
        <dbReference type="PROSITE" id="PS50109"/>
    </source>
</evidence>
<evidence type="ECO:0000259" key="18">
    <source>
        <dbReference type="PROSITE" id="PS50112"/>
    </source>
</evidence>
<evidence type="ECO:0000256" key="7">
    <source>
        <dbReference type="ARBA" id="ARBA00022679"/>
    </source>
</evidence>
<dbReference type="RefSeq" id="WP_019442932.1">
    <property type="nucleotide sequence ID" value="NZ_ALOE01000038.1"/>
</dbReference>
<dbReference type="CDD" id="cd00082">
    <property type="entry name" value="HisKA"/>
    <property type="match status" value="1"/>
</dbReference>
<dbReference type="InterPro" id="IPR035965">
    <property type="entry name" value="PAS-like_dom_sf"/>
</dbReference>
<dbReference type="EC" id="2.7.13.3" evidence="3"/>
<keyword evidence="7" id="KW-0808">Transferase</keyword>
<proteinExistence type="predicted"/>
<comment type="subcellular location">
    <subcellularLocation>
        <location evidence="2">Cell inner membrane</location>
        <topology evidence="2">Multi-pass membrane protein</topology>
    </subcellularLocation>
</comment>
<evidence type="ECO:0000313" key="20">
    <source>
        <dbReference type="Proteomes" id="UP000327424"/>
    </source>
</evidence>
<keyword evidence="12" id="KW-1133">Transmembrane helix</keyword>
<dbReference type="InterPro" id="IPR003661">
    <property type="entry name" value="HisK_dim/P_dom"/>
</dbReference>
<keyword evidence="8" id="KW-0812">Transmembrane</keyword>
<dbReference type="InterPro" id="IPR003594">
    <property type="entry name" value="HATPase_dom"/>
</dbReference>
<dbReference type="PANTHER" id="PTHR43065:SF42">
    <property type="entry name" value="TWO-COMPONENT SENSOR PPRA"/>
    <property type="match status" value="1"/>
</dbReference>
<evidence type="ECO:0000256" key="6">
    <source>
        <dbReference type="ARBA" id="ARBA00022553"/>
    </source>
</evidence>
<keyword evidence="11" id="KW-0067">ATP-binding</keyword>
<dbReference type="EMBL" id="CP044399">
    <property type="protein sequence ID" value="QFI38481.1"/>
    <property type="molecule type" value="Genomic_DNA"/>
</dbReference>
<feature type="domain" description="PAS" evidence="18">
    <location>
        <begin position="301"/>
        <end position="343"/>
    </location>
</feature>
<evidence type="ECO:0000256" key="15">
    <source>
        <dbReference type="ARBA" id="ARBA00073143"/>
    </source>
</evidence>
<dbReference type="CDD" id="cd00130">
    <property type="entry name" value="PAS"/>
    <property type="match status" value="1"/>
</dbReference>
<evidence type="ECO:0000256" key="10">
    <source>
        <dbReference type="ARBA" id="ARBA00022777"/>
    </source>
</evidence>
<dbReference type="SMART" id="SM00387">
    <property type="entry name" value="HATPase_c"/>
    <property type="match status" value="1"/>
</dbReference>
<dbReference type="InterPro" id="IPR036890">
    <property type="entry name" value="HATPase_C_sf"/>
</dbReference>
<organism evidence="19 20">
    <name type="scientific">Moritella marina ATCC 15381</name>
    <dbReference type="NCBI Taxonomy" id="1202962"/>
    <lineage>
        <taxon>Bacteria</taxon>
        <taxon>Pseudomonadati</taxon>
        <taxon>Pseudomonadota</taxon>
        <taxon>Gammaproteobacteria</taxon>
        <taxon>Alteromonadales</taxon>
        <taxon>Moritellaceae</taxon>
        <taxon>Moritella</taxon>
    </lineage>
</organism>
<evidence type="ECO:0000256" key="13">
    <source>
        <dbReference type="ARBA" id="ARBA00023012"/>
    </source>
</evidence>
<dbReference type="SUPFAM" id="SSF55874">
    <property type="entry name" value="ATPase domain of HSP90 chaperone/DNA topoisomerase II/histidine kinase"/>
    <property type="match status" value="1"/>
</dbReference>
<dbReference type="PIRSF" id="PIRSF036431">
    <property type="entry name" value="STHK_DctB"/>
    <property type="match status" value="1"/>
</dbReference>
<keyword evidence="16" id="KW-0175">Coiled coil</keyword>
<dbReference type="CDD" id="cd00075">
    <property type="entry name" value="HATPase"/>
    <property type="match status" value="1"/>
</dbReference>
<dbReference type="PRINTS" id="PR00344">
    <property type="entry name" value="BCTRLSENSOR"/>
</dbReference>
<dbReference type="OrthoDB" id="7052769at2"/>
<dbReference type="Gene3D" id="1.10.287.130">
    <property type="match status" value="1"/>
</dbReference>
<dbReference type="FunFam" id="1.10.287.130:FF:000049">
    <property type="entry name" value="C4-dicarboxylate transport sensor protein DctB"/>
    <property type="match status" value="1"/>
</dbReference>
<keyword evidence="14" id="KW-0472">Membrane</keyword>
<gene>
    <name evidence="19" type="ORF">FR932_11805</name>
</gene>
<evidence type="ECO:0000256" key="8">
    <source>
        <dbReference type="ARBA" id="ARBA00022692"/>
    </source>
</evidence>
<keyword evidence="13" id="KW-0902">Two-component regulatory system</keyword>
<dbReference type="NCBIfam" id="TIGR00229">
    <property type="entry name" value="sensory_box"/>
    <property type="match status" value="1"/>
</dbReference>
<evidence type="ECO:0000256" key="11">
    <source>
        <dbReference type="ARBA" id="ARBA00022840"/>
    </source>
</evidence>
<dbReference type="InterPro" id="IPR017055">
    <property type="entry name" value="Sig_transdc_His_kinase_DctB"/>
</dbReference>
<keyword evidence="10" id="KW-0418">Kinase</keyword>
<keyword evidence="4" id="KW-1003">Cell membrane</keyword>
<feature type="domain" description="Histidine kinase" evidence="17">
    <location>
        <begin position="472"/>
        <end position="688"/>
    </location>
</feature>
<keyword evidence="9" id="KW-0547">Nucleotide-binding</keyword>
<evidence type="ECO:0000256" key="3">
    <source>
        <dbReference type="ARBA" id="ARBA00012438"/>
    </source>
</evidence>
<accession>A0A5J6WMK4</accession>
<evidence type="ECO:0000313" key="19">
    <source>
        <dbReference type="EMBL" id="QFI38481.1"/>
    </source>
</evidence>
<dbReference type="GO" id="GO:0000155">
    <property type="term" value="F:phosphorelay sensor kinase activity"/>
    <property type="evidence" value="ECO:0007669"/>
    <property type="project" value="InterPro"/>
</dbReference>
<dbReference type="AlphaFoldDB" id="A0A5J6WMK4"/>
<name>A0A5J6WMK4_MORMI</name>
<dbReference type="InterPro" id="IPR004358">
    <property type="entry name" value="Sig_transdc_His_kin-like_C"/>
</dbReference>
<feature type="coiled-coil region" evidence="16">
    <location>
        <begin position="425"/>
        <end position="456"/>
    </location>
</feature>
<dbReference type="PANTHER" id="PTHR43065">
    <property type="entry name" value="SENSOR HISTIDINE KINASE"/>
    <property type="match status" value="1"/>
</dbReference>
<evidence type="ECO:0000256" key="2">
    <source>
        <dbReference type="ARBA" id="ARBA00004429"/>
    </source>
</evidence>
<dbReference type="Pfam" id="PF02518">
    <property type="entry name" value="HATPase_c"/>
    <property type="match status" value="1"/>
</dbReference>
<evidence type="ECO:0000256" key="12">
    <source>
        <dbReference type="ARBA" id="ARBA00022989"/>
    </source>
</evidence>
<protein>
    <recommendedName>
        <fullName evidence="15">C4-dicarboxylate transport sensor protein DctB</fullName>
        <ecNumber evidence="3">2.7.13.3</ecNumber>
    </recommendedName>
</protein>
<dbReference type="GO" id="GO:0005524">
    <property type="term" value="F:ATP binding"/>
    <property type="evidence" value="ECO:0007669"/>
    <property type="project" value="UniProtKB-KW"/>
</dbReference>
<evidence type="ECO:0000256" key="1">
    <source>
        <dbReference type="ARBA" id="ARBA00000085"/>
    </source>
</evidence>
<dbReference type="GO" id="GO:0005886">
    <property type="term" value="C:plasma membrane"/>
    <property type="evidence" value="ECO:0007669"/>
    <property type="project" value="UniProtKB-SubCell"/>
</dbReference>
<dbReference type="InterPro" id="IPR005467">
    <property type="entry name" value="His_kinase_dom"/>
</dbReference>
<evidence type="ECO:0000256" key="4">
    <source>
        <dbReference type="ARBA" id="ARBA00022475"/>
    </source>
</evidence>
<evidence type="ECO:0000256" key="5">
    <source>
        <dbReference type="ARBA" id="ARBA00022519"/>
    </source>
</evidence>
<dbReference type="Proteomes" id="UP000327424">
    <property type="component" value="Chromosome"/>
</dbReference>
<dbReference type="SUPFAM" id="SSF55785">
    <property type="entry name" value="PYP-like sensor domain (PAS domain)"/>
    <property type="match status" value="1"/>
</dbReference>
<reference evidence="19 20" key="1">
    <citation type="submission" date="2019-09" db="EMBL/GenBank/DDBJ databases">
        <title>Hybrid Assembly of the complete Genome of the Deep-Sea Bacterium Moritella marina from long Nanopore and Illumina reads.</title>
        <authorList>
            <person name="Magin S."/>
            <person name="Georgoulis A."/>
            <person name="Papadimitriou K."/>
            <person name="Iliakis G."/>
            <person name="Vorgias C.E."/>
        </authorList>
    </citation>
    <scope>NUCLEOTIDE SEQUENCE [LARGE SCALE GENOMIC DNA]</scope>
    <source>
        <strain evidence="19 20">MP-1</strain>
    </source>
</reference>
<evidence type="ECO:0000256" key="16">
    <source>
        <dbReference type="SAM" id="Coils"/>
    </source>
</evidence>
<dbReference type="KEGG" id="mmaa:FR932_11805"/>
<dbReference type="InterPro" id="IPR000014">
    <property type="entry name" value="PAS"/>
</dbReference>